<dbReference type="InterPro" id="IPR009543">
    <property type="entry name" value="VPS13_VAB"/>
</dbReference>
<dbReference type="GO" id="GO:0045053">
    <property type="term" value="P:protein retention in Golgi apparatus"/>
    <property type="evidence" value="ECO:0007669"/>
    <property type="project" value="TreeGrafter"/>
</dbReference>
<dbReference type="Pfam" id="PF25036">
    <property type="entry name" value="VPS13_VAB"/>
    <property type="match status" value="1"/>
</dbReference>
<evidence type="ECO:0000259" key="1">
    <source>
        <dbReference type="Pfam" id="PF25036"/>
    </source>
</evidence>
<dbReference type="OrthoDB" id="272810at2759"/>
<dbReference type="PANTHER" id="PTHR16166">
    <property type="entry name" value="VACUOLAR PROTEIN SORTING-ASSOCIATED PROTEIN VPS13"/>
    <property type="match status" value="1"/>
</dbReference>
<dbReference type="SUPFAM" id="SSF50370">
    <property type="entry name" value="Ricin B-like lectins"/>
    <property type="match status" value="1"/>
</dbReference>
<dbReference type="InterPro" id="IPR026847">
    <property type="entry name" value="VPS13"/>
</dbReference>
<proteinExistence type="predicted"/>
<dbReference type="Gene3D" id="2.80.10.50">
    <property type="match status" value="1"/>
</dbReference>
<gene>
    <name evidence="2" type="ORF">ILUMI_07966</name>
</gene>
<keyword evidence="3" id="KW-1185">Reference proteome</keyword>
<comment type="caution">
    <text evidence="2">The sequence shown here is derived from an EMBL/GenBank/DDBJ whole genome shotgun (WGS) entry which is preliminary data.</text>
</comment>
<dbReference type="PANTHER" id="PTHR16166:SF141">
    <property type="entry name" value="INTERMEMBRANE LIPID TRANSFER PROTEIN VPS13D"/>
    <property type="match status" value="1"/>
</dbReference>
<protein>
    <recommendedName>
        <fullName evidence="1">Vacuolar protein sorting-associated protein 13 VPS13 adaptor binding domain-containing protein</fullName>
    </recommendedName>
</protein>
<dbReference type="GO" id="GO:0007005">
    <property type="term" value="P:mitochondrion organization"/>
    <property type="evidence" value="ECO:0007669"/>
    <property type="project" value="TreeGrafter"/>
</dbReference>
<reference evidence="2" key="1">
    <citation type="submission" date="2019-08" db="EMBL/GenBank/DDBJ databases">
        <title>The genome of the North American firefly Photinus pyralis.</title>
        <authorList>
            <consortium name="Photinus pyralis genome working group"/>
            <person name="Fallon T.R."/>
            <person name="Sander Lower S.E."/>
            <person name="Weng J.-K."/>
        </authorList>
    </citation>
    <scope>NUCLEOTIDE SEQUENCE</scope>
    <source>
        <strain evidence="2">TRF0915ILg1</strain>
        <tissue evidence="2">Whole body</tissue>
    </source>
</reference>
<evidence type="ECO:0000313" key="3">
    <source>
        <dbReference type="Proteomes" id="UP000801492"/>
    </source>
</evidence>
<dbReference type="EMBL" id="VTPC01003648">
    <property type="protein sequence ID" value="KAF2898204.1"/>
    <property type="molecule type" value="Genomic_DNA"/>
</dbReference>
<evidence type="ECO:0000313" key="2">
    <source>
        <dbReference type="EMBL" id="KAF2898204.1"/>
    </source>
</evidence>
<sequence length="1530" mass="171218">MELYKQVHDNWIQDYYNTGNISQGNGKDIDSPPGYRRRSPFVPFALKNESGLPLHFTTLISDMDLTFHSDQSMEVTDRWILVAPGQTVPFSFRTHDKRRHGDSHRLRMHQLGVKVEGWKPITPVTVDKVGTFFRHAASEIQHRSQQISFARIVFDVTLEGSARKLVTVRSALLIVNKLQENIEIKLENPPISENALTYWPSSKSFTLLSDEALAVPLTHVHAHINARPVNNGHTHTYCSPHIRWDQVTRSSDCIYELRSCHAPRDSIMYRFCAEIRKETYRVEKSPSNLNFTGYSGQPAHTITLLPTVLLINLLPTDLNYNLPGGSGRIAPGSKALITHVDTEHVMELKLCLENFPVSSPLIVTAGCVTGFSCRVRLEDSAGRRLFLQAFVVPFSEARIKITVSAPYWIINKTGLPLVFRQRGVSTETAGQFEEHEIARMVAPLLFSFSDPDASPSVVARVGTAVVPQGNAQWCQDFDLQRGIKVRKLRVSLKDGRPDVVYLIGIEIRTGRGRYRHTNIVTISPRFQLFNKSSYRLLFSQSCFATTVTDPLAKKTYLEVVPECHIPFNWHRPDKDQLLCVLIKTVPDCCWSGGFKIDQNDSMHINVRDVQFRMYFLRLEVVLQGATFFIVFTDADTMPPPVRVDNFSEVPITFAQSSCKDITRSIARAHTSVPYAWDQPTAPSALNITVPGGVSGTYDMNKLGTAAGLTYENFIYIAFTGTFKNGEDTVDPLDIESQQLVLDIVRGSQVVLARKQPGERSQLWRMTTTGQLQHEGSSPPSHPNQPRSENILVLDIEGPAPQPTSYTRLMLRRPDSRRRSTQTWRFTEEGRLCCAHYNMCVQAQDGFFGLRLGYGSSVACWQKWNAAVLGLPQPICHRMTSTGIPLEQAVSRQRLRPGSGFLSVEICTDGPTRVLTIRDMKEQHLYATSDEKDWSSIALKQRPNLPGLSSQESAEEFKEMQFTLRLASLGISLISRQPSEELLYARFTTIVSEVVLTAAAKTFCISVKDVQCDNQLFDAPVPVFLYITPPSARSMDEFHYKLPALEVTAEVQPTPNENAVIFKHLIVRLKKLTINLEEKLLLKLCAFFKAGSKEEELLNNVDESDFEAQRLLTEVSAAHAKRYYFGIIQLVPDQIRLSMKTANKLPSQLQIIKRKLGFTFIKFEDAAVELEPFIRKHLFETSQILSHSIMKHFKDELVWQAGIILGSTDFLGNPLGFMNDVSEGVSGLIYEGSVGALVKNVTHGISNSAAKVTESLSDGLGRVAMDEEHEEMRQRIRQVESGRSGDHLVAGIKGLGFGILGGATGIFKQVYEGATNEGIQGVFSGFGKGIVGAVTKPVVGVLDLASETARAVRDSSRSSTRMIPDRMRPPRCIVGAGGLLPCFSYKQSQGQQYLYIVNNRDYSEQLVAYESLRSGAEDLRIIVSTERVRVVAGTNGHSLAIVIETHLSDLLQCQPVTLTEGSEIRHYIEITMRIAGTSAALVYQDPVKKPRIRCDSMDLAHSVSQQLSYAKRLYNDRLHTLNNKNITHLED</sequence>
<organism evidence="2 3">
    <name type="scientific">Ignelater luminosus</name>
    <name type="common">Cucubano</name>
    <name type="synonym">Pyrophorus luminosus</name>
    <dbReference type="NCBI Taxonomy" id="2038154"/>
    <lineage>
        <taxon>Eukaryota</taxon>
        <taxon>Metazoa</taxon>
        <taxon>Ecdysozoa</taxon>
        <taxon>Arthropoda</taxon>
        <taxon>Hexapoda</taxon>
        <taxon>Insecta</taxon>
        <taxon>Pterygota</taxon>
        <taxon>Neoptera</taxon>
        <taxon>Endopterygota</taxon>
        <taxon>Coleoptera</taxon>
        <taxon>Polyphaga</taxon>
        <taxon>Elateriformia</taxon>
        <taxon>Elateroidea</taxon>
        <taxon>Elateridae</taxon>
        <taxon>Agrypninae</taxon>
        <taxon>Pyrophorini</taxon>
        <taxon>Ignelater</taxon>
    </lineage>
</organism>
<name>A0A8K0D5B9_IGNLU</name>
<feature type="domain" description="Vacuolar protein sorting-associated protein 13 VPS13 adaptor binding" evidence="1">
    <location>
        <begin position="108"/>
        <end position="681"/>
    </location>
</feature>
<dbReference type="CDD" id="cd23453">
    <property type="entry name" value="beta-trefoil_Ricin_VPS13D"/>
    <property type="match status" value="1"/>
</dbReference>
<dbReference type="Proteomes" id="UP000801492">
    <property type="component" value="Unassembled WGS sequence"/>
</dbReference>
<dbReference type="GO" id="GO:0006623">
    <property type="term" value="P:protein targeting to vacuole"/>
    <property type="evidence" value="ECO:0007669"/>
    <property type="project" value="TreeGrafter"/>
</dbReference>
<accession>A0A8K0D5B9</accession>
<dbReference type="InterPro" id="IPR035992">
    <property type="entry name" value="Ricin_B-like_lectins"/>
</dbReference>